<dbReference type="Gene3D" id="1.10.10.10">
    <property type="entry name" value="Winged helix-like DNA-binding domain superfamily/Winged helix DNA-binding domain"/>
    <property type="match status" value="1"/>
</dbReference>
<evidence type="ECO:0000313" key="8">
    <source>
        <dbReference type="Proteomes" id="UP000295793"/>
    </source>
</evidence>
<dbReference type="GO" id="GO:0003677">
    <property type="term" value="F:DNA binding"/>
    <property type="evidence" value="ECO:0007669"/>
    <property type="project" value="UniProtKB-KW"/>
</dbReference>
<dbReference type="GO" id="GO:0003700">
    <property type="term" value="F:DNA-binding transcription factor activity"/>
    <property type="evidence" value="ECO:0007669"/>
    <property type="project" value="InterPro"/>
</dbReference>
<evidence type="ECO:0000259" key="6">
    <source>
        <dbReference type="PROSITE" id="PS50949"/>
    </source>
</evidence>
<accession>A0A4R3ICM6</accession>
<evidence type="ECO:0000256" key="3">
    <source>
        <dbReference type="ARBA" id="ARBA00023015"/>
    </source>
</evidence>
<feature type="domain" description="HTH gntR-type" evidence="6">
    <location>
        <begin position="14"/>
        <end position="81"/>
    </location>
</feature>
<dbReference type="PROSITE" id="PS50949">
    <property type="entry name" value="HTH_GNTR"/>
    <property type="match status" value="1"/>
</dbReference>
<keyword evidence="4" id="KW-0238">DNA-binding</keyword>
<dbReference type="CDD" id="cd07377">
    <property type="entry name" value="WHTH_GntR"/>
    <property type="match status" value="1"/>
</dbReference>
<keyword evidence="3" id="KW-0805">Transcription regulation</keyword>
<dbReference type="PANTHER" id="PTHR46577:SF1">
    <property type="entry name" value="HTH-TYPE TRANSCRIPTIONAL REGULATORY PROTEIN GABR"/>
    <property type="match status" value="1"/>
</dbReference>
<dbReference type="GO" id="GO:0030170">
    <property type="term" value="F:pyridoxal phosphate binding"/>
    <property type="evidence" value="ECO:0007669"/>
    <property type="project" value="InterPro"/>
</dbReference>
<dbReference type="GO" id="GO:0008483">
    <property type="term" value="F:transaminase activity"/>
    <property type="evidence" value="ECO:0007669"/>
    <property type="project" value="UniProtKB-KW"/>
</dbReference>
<proteinExistence type="inferred from homology"/>
<dbReference type="InterPro" id="IPR015421">
    <property type="entry name" value="PyrdxlP-dep_Trfase_major"/>
</dbReference>
<evidence type="ECO:0000313" key="7">
    <source>
        <dbReference type="EMBL" id="TCS42365.1"/>
    </source>
</evidence>
<dbReference type="SUPFAM" id="SSF46785">
    <property type="entry name" value="Winged helix' DNA-binding domain"/>
    <property type="match status" value="1"/>
</dbReference>
<evidence type="ECO:0000256" key="5">
    <source>
        <dbReference type="ARBA" id="ARBA00023163"/>
    </source>
</evidence>
<keyword evidence="5" id="KW-0804">Transcription</keyword>
<dbReference type="AlphaFoldDB" id="A0A4R3ICM6"/>
<sequence length="495" mass="55636">MDDLVINIEFKPGKSYQQQIREKLVQLIQQDYFGEQTLPSSRNMAAKLGVSRNTVVLVYESLVDEGYLLARERQGFFVNREVFSDAELSTPVESTPRASSSAGWHERFSRHPSAYSRIAKNKQWMDFEYPFIYGQIDANDFPIYQWRECARIAQSRNNLQEWVEDVFDDDDPELVTQIRHQVLSKRGISAQPEEVLITMGTQNSMFLLASLLADSTTTVAIEEPGLPDFHHIFRHAGAQTKAVPIDKQGIKTGAVLTGCDYVCVTPSHHYPTTVTMTMERRKALLAQAIADNFVIIEDDYDSEVNFCKTPLPALKSLDNSGHVVYVGSLSKSVSPGLRIGYIVGDRELITELRALRRLCYRHPPTNNQRVAARFIAQGFHESHIRRMRRLMEEKWQLMDAGLKQYLPGCKCNGAPGSFCFWIELPKKLPARLLVEKAAQRGIIVESGDALFAQQNPPGNFIRLGYTAIAVEKIEPGLALLGEVITELSSGLPAAS</sequence>
<dbReference type="InterPro" id="IPR051446">
    <property type="entry name" value="HTH_trans_reg/aminotransferase"/>
</dbReference>
<evidence type="ECO:0000256" key="4">
    <source>
        <dbReference type="ARBA" id="ARBA00023125"/>
    </source>
</evidence>
<keyword evidence="2" id="KW-0663">Pyridoxal phosphate</keyword>
<dbReference type="Pfam" id="PF00392">
    <property type="entry name" value="GntR"/>
    <property type="match status" value="1"/>
</dbReference>
<protein>
    <submittedName>
        <fullName evidence="7">GntR family transcriptional regulator/MocR family aminotransferase</fullName>
    </submittedName>
</protein>
<dbReference type="PANTHER" id="PTHR46577">
    <property type="entry name" value="HTH-TYPE TRANSCRIPTIONAL REGULATORY PROTEIN GABR"/>
    <property type="match status" value="1"/>
</dbReference>
<dbReference type="Pfam" id="PF00155">
    <property type="entry name" value="Aminotran_1_2"/>
    <property type="match status" value="1"/>
</dbReference>
<keyword evidence="8" id="KW-1185">Reference proteome</keyword>
<dbReference type="Proteomes" id="UP000295793">
    <property type="component" value="Unassembled WGS sequence"/>
</dbReference>
<comment type="caution">
    <text evidence="7">The sequence shown here is derived from an EMBL/GenBank/DDBJ whole genome shotgun (WGS) entry which is preliminary data.</text>
</comment>
<dbReference type="InterPro" id="IPR036388">
    <property type="entry name" value="WH-like_DNA-bd_sf"/>
</dbReference>
<dbReference type="RefSeq" id="WP_132700290.1">
    <property type="nucleotide sequence ID" value="NZ_SLZR01000003.1"/>
</dbReference>
<dbReference type="InterPro" id="IPR015424">
    <property type="entry name" value="PyrdxlP-dep_Trfase"/>
</dbReference>
<name>A0A4R3ICM6_9GAMM</name>
<gene>
    <name evidence="7" type="ORF">BCF53_10326</name>
</gene>
<dbReference type="EMBL" id="SLZR01000003">
    <property type="protein sequence ID" value="TCS42365.1"/>
    <property type="molecule type" value="Genomic_DNA"/>
</dbReference>
<dbReference type="OrthoDB" id="9808770at2"/>
<reference evidence="7 8" key="1">
    <citation type="submission" date="2019-03" db="EMBL/GenBank/DDBJ databases">
        <title>Genomic Encyclopedia of Archaeal and Bacterial Type Strains, Phase II (KMG-II): from individual species to whole genera.</title>
        <authorList>
            <person name="Goeker M."/>
        </authorList>
    </citation>
    <scope>NUCLEOTIDE SEQUENCE [LARGE SCALE GENOMIC DNA]</scope>
    <source>
        <strain evidence="7 8">DSM 15388</strain>
    </source>
</reference>
<dbReference type="Gene3D" id="3.40.640.10">
    <property type="entry name" value="Type I PLP-dependent aspartate aminotransferase-like (Major domain)"/>
    <property type="match status" value="1"/>
</dbReference>
<dbReference type="InterPro" id="IPR004839">
    <property type="entry name" value="Aminotransferase_I/II_large"/>
</dbReference>
<evidence type="ECO:0000256" key="1">
    <source>
        <dbReference type="ARBA" id="ARBA00005384"/>
    </source>
</evidence>
<comment type="similarity">
    <text evidence="1">In the C-terminal section; belongs to the class-I pyridoxal-phosphate-dependent aminotransferase family.</text>
</comment>
<dbReference type="PRINTS" id="PR00035">
    <property type="entry name" value="HTHGNTR"/>
</dbReference>
<organism evidence="7 8">
    <name type="scientific">Reinekea marinisedimentorum</name>
    <dbReference type="NCBI Taxonomy" id="230495"/>
    <lineage>
        <taxon>Bacteria</taxon>
        <taxon>Pseudomonadati</taxon>
        <taxon>Pseudomonadota</taxon>
        <taxon>Gammaproteobacteria</taxon>
        <taxon>Oceanospirillales</taxon>
        <taxon>Saccharospirillaceae</taxon>
        <taxon>Reinekea</taxon>
    </lineage>
</organism>
<keyword evidence="7" id="KW-0032">Aminotransferase</keyword>
<dbReference type="InterPro" id="IPR000524">
    <property type="entry name" value="Tscrpt_reg_HTH_GntR"/>
</dbReference>
<dbReference type="SUPFAM" id="SSF53383">
    <property type="entry name" value="PLP-dependent transferases"/>
    <property type="match status" value="1"/>
</dbReference>
<evidence type="ECO:0000256" key="2">
    <source>
        <dbReference type="ARBA" id="ARBA00022898"/>
    </source>
</evidence>
<dbReference type="CDD" id="cd00609">
    <property type="entry name" value="AAT_like"/>
    <property type="match status" value="1"/>
</dbReference>
<dbReference type="InterPro" id="IPR036390">
    <property type="entry name" value="WH_DNA-bd_sf"/>
</dbReference>
<dbReference type="SMART" id="SM00345">
    <property type="entry name" value="HTH_GNTR"/>
    <property type="match status" value="1"/>
</dbReference>
<keyword evidence="7" id="KW-0808">Transferase</keyword>